<accession>A0A840INI9</accession>
<proteinExistence type="predicted"/>
<dbReference type="InterPro" id="IPR002372">
    <property type="entry name" value="PQQ_rpt_dom"/>
</dbReference>
<keyword evidence="3" id="KW-1185">Reference proteome</keyword>
<feature type="domain" description="Pyrrolo-quinoline quinone repeat" evidence="1">
    <location>
        <begin position="294"/>
        <end position="450"/>
    </location>
</feature>
<dbReference type="InterPro" id="IPR011042">
    <property type="entry name" value="6-blade_b-propeller_TolB-like"/>
</dbReference>
<evidence type="ECO:0000313" key="2">
    <source>
        <dbReference type="EMBL" id="MBB4683109.1"/>
    </source>
</evidence>
<name>A0A840INI9_9PSEU</name>
<evidence type="ECO:0000259" key="1">
    <source>
        <dbReference type="Pfam" id="PF13360"/>
    </source>
</evidence>
<dbReference type="InterPro" id="IPR051344">
    <property type="entry name" value="Vgb"/>
</dbReference>
<gene>
    <name evidence="2" type="ORF">BJY18_000594</name>
</gene>
<dbReference type="RefSeq" id="WP_184777434.1">
    <property type="nucleotide sequence ID" value="NZ_JACHMG010000001.1"/>
</dbReference>
<sequence length="517" mass="53132">MSGATVRRLVPPQRMAGSNGIVFGPDGRLHVAEYLAGRVSAVDPATGDVEVVTGAGDPVQSPDDLAFGPDGSLYLTDLVPGRVWRRVPDGRWSMVTDRVAVPNGIAFAGDRLFVNEMRPGGRLLEVFPDGGEPVVVAGGLAMGNAMQLGPDGCLYYPHMLTGQVFRVPPDGGAPELVAGDVLSPVAVRFDRGGLLVVLSHGPAGMVTRIDLFGSGARSAAPCGIGGLDNAAFDDENRMFVSSYAAGGIAELHPDGRRRELVRPGFAGPFGVAVDSAGKVHAADHYRVTSPSEGRVSTTDFLIFSHGIAADGEVLHVTSQYGEVRTYHPADGRSRVRAQGLDRPVGVATREDGVLVVAEAGAGRIVAIDDTDAVTVLAEGFAAPVDVAFDGARCYVSDEAAGAVLRIEDGRGVPVLTGLAAPQGLAVRDGELIVLETGRRRLLAADPGTGDTRLVAGDLAVGSDREVPALFTHGLPGVPRRFAGVAVGPGGALYISAVGEGSVGLVEEEAAPPGAAGE</sequence>
<protein>
    <submittedName>
        <fullName evidence="2">Sugar lactone lactonase YvrE</fullName>
    </submittedName>
</protein>
<evidence type="ECO:0000313" key="3">
    <source>
        <dbReference type="Proteomes" id="UP000581769"/>
    </source>
</evidence>
<dbReference type="AlphaFoldDB" id="A0A840INI9"/>
<organism evidence="2 3">
    <name type="scientific">Amycolatopsis jiangsuensis</name>
    <dbReference type="NCBI Taxonomy" id="1181879"/>
    <lineage>
        <taxon>Bacteria</taxon>
        <taxon>Bacillati</taxon>
        <taxon>Actinomycetota</taxon>
        <taxon>Actinomycetes</taxon>
        <taxon>Pseudonocardiales</taxon>
        <taxon>Pseudonocardiaceae</taxon>
        <taxon>Amycolatopsis</taxon>
    </lineage>
</organism>
<dbReference type="PANTHER" id="PTHR40274:SF4">
    <property type="entry name" value="BLL1406 PROTEIN"/>
    <property type="match status" value="1"/>
</dbReference>
<dbReference type="SUPFAM" id="SSF63829">
    <property type="entry name" value="Calcium-dependent phosphotriesterase"/>
    <property type="match status" value="2"/>
</dbReference>
<dbReference type="Gene3D" id="2.120.10.30">
    <property type="entry name" value="TolB, C-terminal domain"/>
    <property type="match status" value="3"/>
</dbReference>
<dbReference type="PANTHER" id="PTHR40274">
    <property type="entry name" value="VIRGINIAMYCIN B LYASE"/>
    <property type="match status" value="1"/>
</dbReference>
<comment type="caution">
    <text evidence="2">The sequence shown here is derived from an EMBL/GenBank/DDBJ whole genome shotgun (WGS) entry which is preliminary data.</text>
</comment>
<reference evidence="2 3" key="1">
    <citation type="submission" date="2020-08" db="EMBL/GenBank/DDBJ databases">
        <title>Sequencing the genomes of 1000 actinobacteria strains.</title>
        <authorList>
            <person name="Klenk H.-P."/>
        </authorList>
    </citation>
    <scope>NUCLEOTIDE SEQUENCE [LARGE SCALE GENOMIC DNA]</scope>
    <source>
        <strain evidence="2 3">DSM 45859</strain>
    </source>
</reference>
<dbReference type="Proteomes" id="UP000581769">
    <property type="component" value="Unassembled WGS sequence"/>
</dbReference>
<dbReference type="EMBL" id="JACHMG010000001">
    <property type="protein sequence ID" value="MBB4683109.1"/>
    <property type="molecule type" value="Genomic_DNA"/>
</dbReference>
<dbReference type="Pfam" id="PF13360">
    <property type="entry name" value="PQQ_2"/>
    <property type="match status" value="1"/>
</dbReference>